<dbReference type="EMBL" id="CAJNOC010000080">
    <property type="protein sequence ID" value="CAF0713084.1"/>
    <property type="molecule type" value="Genomic_DNA"/>
</dbReference>
<protein>
    <submittedName>
        <fullName evidence="6">Uncharacterized protein</fullName>
    </submittedName>
</protein>
<evidence type="ECO:0000256" key="1">
    <source>
        <dbReference type="ARBA" id="ARBA00004123"/>
    </source>
</evidence>
<keyword evidence="7" id="KW-1185">Reference proteome</keyword>
<dbReference type="AlphaFoldDB" id="A0A813M6Y9"/>
<dbReference type="GO" id="GO:0005634">
    <property type="term" value="C:nucleus"/>
    <property type="evidence" value="ECO:0007669"/>
    <property type="project" value="UniProtKB-SubCell"/>
</dbReference>
<dbReference type="InterPro" id="IPR052035">
    <property type="entry name" value="ZnF_BED_domain_contain"/>
</dbReference>
<keyword evidence="4" id="KW-0862">Zinc</keyword>
<name>A0A813M6Y9_9BILA</name>
<dbReference type="InterPro" id="IPR012337">
    <property type="entry name" value="RNaseH-like_sf"/>
</dbReference>
<sequence length="490" mass="56024">MQRLEPKFLWVLGLGWLLFYTSLFVTLFPDRWTSLNNTEFLGLGAQLTGVLLNKEVLILGMIDLIGEHSAENIQQAIETIVNEYDFDKSKIKGTVCDEGSSLVRLFGQLFFDENLPIDLDSSVIEEVIGDNTELVQEPCKSNFEVEFSNVQMEVTEITNEINSLTFTSNISFDVKNESSIEEIELDFERFYDLNKGQPINNLTLKIGSNELPRFSCSCHKLNLAVRHAMESHITICNIIRRINNSNSHIRRSINLNRSFRIKKCRLRLENLTRWGSAYMMLDSVKKAYSENLFDENNPDLNYSLEVLKPAYILNISFQNNHSSISDTLIGPKRLANILIRTISNKFAFELNSQIFQAAAVVKVSGIKIWVGQSWCENLFTKGIEALKVIGPVLLKKRLSEDQGDILNSDNQDEAGEDHPETPSDVFFSGFFSKEHERPINLLEEELLSQQITEEICQFKALLTANSCKLIFSTKNTTKFWHKHLEIFPKL</sequence>
<accession>A0A813M6Y9</accession>
<dbReference type="SUPFAM" id="SSF53098">
    <property type="entry name" value="Ribonuclease H-like"/>
    <property type="match status" value="1"/>
</dbReference>
<gene>
    <name evidence="6" type="ORF">OXX778_LOCUS1296</name>
</gene>
<comment type="subcellular location">
    <subcellularLocation>
        <location evidence="1">Nucleus</location>
    </subcellularLocation>
</comment>
<dbReference type="Proteomes" id="UP000663879">
    <property type="component" value="Unassembled WGS sequence"/>
</dbReference>
<evidence type="ECO:0000313" key="7">
    <source>
        <dbReference type="Proteomes" id="UP000663879"/>
    </source>
</evidence>
<reference evidence="6" key="1">
    <citation type="submission" date="2021-02" db="EMBL/GenBank/DDBJ databases">
        <authorList>
            <person name="Nowell W R."/>
        </authorList>
    </citation>
    <scope>NUCLEOTIDE SEQUENCE</scope>
    <source>
        <strain evidence="6">Ploen Becks lab</strain>
    </source>
</reference>
<evidence type="ECO:0000256" key="4">
    <source>
        <dbReference type="ARBA" id="ARBA00022833"/>
    </source>
</evidence>
<evidence type="ECO:0000256" key="3">
    <source>
        <dbReference type="ARBA" id="ARBA00022771"/>
    </source>
</evidence>
<evidence type="ECO:0000256" key="5">
    <source>
        <dbReference type="ARBA" id="ARBA00023242"/>
    </source>
</evidence>
<keyword evidence="3" id="KW-0863">Zinc-finger</keyword>
<dbReference type="PANTHER" id="PTHR46481">
    <property type="entry name" value="ZINC FINGER BED DOMAIN-CONTAINING PROTEIN 4"/>
    <property type="match status" value="1"/>
</dbReference>
<organism evidence="6 7">
    <name type="scientific">Brachionus calyciflorus</name>
    <dbReference type="NCBI Taxonomy" id="104777"/>
    <lineage>
        <taxon>Eukaryota</taxon>
        <taxon>Metazoa</taxon>
        <taxon>Spiralia</taxon>
        <taxon>Gnathifera</taxon>
        <taxon>Rotifera</taxon>
        <taxon>Eurotatoria</taxon>
        <taxon>Monogononta</taxon>
        <taxon>Pseudotrocha</taxon>
        <taxon>Ploima</taxon>
        <taxon>Brachionidae</taxon>
        <taxon>Brachionus</taxon>
    </lineage>
</organism>
<dbReference type="GO" id="GO:0008270">
    <property type="term" value="F:zinc ion binding"/>
    <property type="evidence" value="ECO:0007669"/>
    <property type="project" value="UniProtKB-KW"/>
</dbReference>
<proteinExistence type="predicted"/>
<evidence type="ECO:0000313" key="6">
    <source>
        <dbReference type="EMBL" id="CAF0713084.1"/>
    </source>
</evidence>
<evidence type="ECO:0000256" key="2">
    <source>
        <dbReference type="ARBA" id="ARBA00022723"/>
    </source>
</evidence>
<dbReference type="PANTHER" id="PTHR46481:SF10">
    <property type="entry name" value="ZINC FINGER BED DOMAIN-CONTAINING PROTEIN 39"/>
    <property type="match status" value="1"/>
</dbReference>
<keyword evidence="2" id="KW-0479">Metal-binding</keyword>
<dbReference type="OrthoDB" id="117690at2759"/>
<keyword evidence="5" id="KW-0539">Nucleus</keyword>
<comment type="caution">
    <text evidence="6">The sequence shown here is derived from an EMBL/GenBank/DDBJ whole genome shotgun (WGS) entry which is preliminary data.</text>
</comment>